<dbReference type="STRING" id="325452.A0A3R7HCT3"/>
<feature type="signal peptide" evidence="1">
    <location>
        <begin position="1"/>
        <end position="23"/>
    </location>
</feature>
<evidence type="ECO:0000313" key="4">
    <source>
        <dbReference type="Proteomes" id="UP000285624"/>
    </source>
</evidence>
<evidence type="ECO:0000313" key="3">
    <source>
        <dbReference type="EMBL" id="RLN73808.1"/>
    </source>
</evidence>
<evidence type="ECO:0000313" key="2">
    <source>
        <dbReference type="EMBL" id="RLN72953.1"/>
    </source>
</evidence>
<protein>
    <recommendedName>
        <fullName evidence="5">RxLR effector protein</fullName>
    </recommendedName>
</protein>
<evidence type="ECO:0008006" key="5">
    <source>
        <dbReference type="Google" id="ProtNLM"/>
    </source>
</evidence>
<sequence length="67" mass="7010">MPWHSRAALLAALSLVLAASVAAQSGSGSTVTCLDSQYLDSDECVNYKNQGVKASTDFDQEIDSGNT</sequence>
<dbReference type="Proteomes" id="UP000285624">
    <property type="component" value="Unassembled WGS sequence"/>
</dbReference>
<organism evidence="3 4">
    <name type="scientific">Phytophthora kernoviae</name>
    <dbReference type="NCBI Taxonomy" id="325452"/>
    <lineage>
        <taxon>Eukaryota</taxon>
        <taxon>Sar</taxon>
        <taxon>Stramenopiles</taxon>
        <taxon>Oomycota</taxon>
        <taxon>Peronosporomycetes</taxon>
        <taxon>Peronosporales</taxon>
        <taxon>Peronosporaceae</taxon>
        <taxon>Phytophthora</taxon>
    </lineage>
</organism>
<reference evidence="3 4" key="1">
    <citation type="submission" date="2018-07" db="EMBL/GenBank/DDBJ databases">
        <title>Genome sequencing of oomycete isolates from Chile give support for New Zealand origin for Phytophthora kernoviae and make available the first Nothophytophthora sp. genome.</title>
        <authorList>
            <person name="Studholme D.J."/>
            <person name="Sanfuentes E."/>
            <person name="Panda P."/>
            <person name="Hill R."/>
            <person name="Sambles C."/>
            <person name="Grant M."/>
            <person name="Williams N.M."/>
            <person name="Mcdougal R.L."/>
        </authorList>
    </citation>
    <scope>NUCLEOTIDE SEQUENCE [LARGE SCALE GENOMIC DNA]</scope>
    <source>
        <strain evidence="3">Chile4</strain>
    </source>
</reference>
<evidence type="ECO:0000256" key="1">
    <source>
        <dbReference type="SAM" id="SignalP"/>
    </source>
</evidence>
<comment type="caution">
    <text evidence="3">The sequence shown here is derived from an EMBL/GenBank/DDBJ whole genome shotgun (WGS) entry which is preliminary data.</text>
</comment>
<keyword evidence="4" id="KW-1185">Reference proteome</keyword>
<dbReference type="EMBL" id="MBDN02000946">
    <property type="protein sequence ID" value="RLN72953.1"/>
    <property type="molecule type" value="Genomic_DNA"/>
</dbReference>
<feature type="non-terminal residue" evidence="3">
    <location>
        <position position="67"/>
    </location>
</feature>
<name>A0A3R7HCT3_9STRA</name>
<keyword evidence="1" id="KW-0732">Signal</keyword>
<proteinExistence type="predicted"/>
<accession>A0A3R7HCT3</accession>
<gene>
    <name evidence="3" type="ORF">BBO99_00009228</name>
    <name evidence="2" type="ORF">BBO99_00009626</name>
</gene>
<feature type="chain" id="PRO_5036092297" description="RxLR effector protein" evidence="1">
    <location>
        <begin position="24"/>
        <end position="67"/>
    </location>
</feature>
<dbReference type="AlphaFoldDB" id="A0A3R7HCT3"/>
<dbReference type="EMBL" id="MBDN02000663">
    <property type="protein sequence ID" value="RLN73808.1"/>
    <property type="molecule type" value="Genomic_DNA"/>
</dbReference>